<dbReference type="AlphaFoldDB" id="A0A4U6XGY1"/>
<name>A0A4U6XGY1_9PEZI</name>
<dbReference type="EMBL" id="PJEX01000109">
    <property type="protein sequence ID" value="TKW55168.1"/>
    <property type="molecule type" value="Genomic_DNA"/>
</dbReference>
<feature type="region of interest" description="Disordered" evidence="1">
    <location>
        <begin position="272"/>
        <end position="295"/>
    </location>
</feature>
<protein>
    <submittedName>
        <fullName evidence="2">Uncharacterized protein</fullName>
    </submittedName>
</protein>
<accession>A0A4U6XGY1</accession>
<dbReference type="Proteomes" id="UP000310108">
    <property type="component" value="Unassembled WGS sequence"/>
</dbReference>
<feature type="compositionally biased region" description="Low complexity" evidence="1">
    <location>
        <begin position="272"/>
        <end position="283"/>
    </location>
</feature>
<proteinExistence type="predicted"/>
<reference evidence="2 3" key="1">
    <citation type="journal article" date="2019" name="PLoS ONE">
        <title>Comparative genome analysis indicates high evolutionary potential of pathogenicity genes in Colletotrichum tanaceti.</title>
        <authorList>
            <person name="Lelwala R.V."/>
            <person name="Korhonen P.K."/>
            <person name="Young N.D."/>
            <person name="Scott J.B."/>
            <person name="Ades P.A."/>
            <person name="Gasser R.B."/>
            <person name="Taylor P.W.J."/>
        </authorList>
    </citation>
    <scope>NUCLEOTIDE SEQUENCE [LARGE SCALE GENOMIC DNA]</scope>
    <source>
        <strain evidence="2">BRIP57314</strain>
    </source>
</reference>
<keyword evidence="3" id="KW-1185">Reference proteome</keyword>
<evidence type="ECO:0000313" key="3">
    <source>
        <dbReference type="Proteomes" id="UP000310108"/>
    </source>
</evidence>
<evidence type="ECO:0000256" key="1">
    <source>
        <dbReference type="SAM" id="MobiDB-lite"/>
    </source>
</evidence>
<organism evidence="2 3">
    <name type="scientific">Colletotrichum tanaceti</name>
    <dbReference type="NCBI Taxonomy" id="1306861"/>
    <lineage>
        <taxon>Eukaryota</taxon>
        <taxon>Fungi</taxon>
        <taxon>Dikarya</taxon>
        <taxon>Ascomycota</taxon>
        <taxon>Pezizomycotina</taxon>
        <taxon>Sordariomycetes</taxon>
        <taxon>Hypocreomycetidae</taxon>
        <taxon>Glomerellales</taxon>
        <taxon>Glomerellaceae</taxon>
        <taxon>Colletotrichum</taxon>
        <taxon>Colletotrichum destructivum species complex</taxon>
    </lineage>
</organism>
<sequence>MKSFSLWFIGLVIRKKLSRCDQLQQAVGPSLLLALSLSLSLCVYLLSSPSTPLNVFSSPYTPSSWDRQLAHCFKSIGVARVAAMHLTLPSPPPPPPAICSNSRSLSFCSAARVLSSLSPRLLSCHVSSWWRARVSCRKRPSTWAQRSTEARERLISSWKAMSVKMLSKSTSLMRLPWLMLTAGRSPTWGVMRWACMTSMRASWAALSARCRALRSIMSDMVPPPNMSMREWLRASSMPRSESAMRRAASVSRRTACCSASALPRASWYARRASSASPSRASSSGWLGVGPAKMES</sequence>
<evidence type="ECO:0000313" key="2">
    <source>
        <dbReference type="EMBL" id="TKW55168.1"/>
    </source>
</evidence>
<comment type="caution">
    <text evidence="2">The sequence shown here is derived from an EMBL/GenBank/DDBJ whole genome shotgun (WGS) entry which is preliminary data.</text>
</comment>
<gene>
    <name evidence="2" type="ORF">CTA1_11987</name>
</gene>